<dbReference type="EMBL" id="VSWC01000054">
    <property type="protein sequence ID" value="KAA1099573.1"/>
    <property type="molecule type" value="Genomic_DNA"/>
</dbReference>
<comment type="caution">
    <text evidence="2">The sequence shown here is derived from an EMBL/GenBank/DDBJ whole genome shotgun (WGS) entry which is preliminary data.</text>
</comment>
<evidence type="ECO:0000313" key="2">
    <source>
        <dbReference type="EMBL" id="KAA1099573.1"/>
    </source>
</evidence>
<accession>A0A5B0PEN7</accession>
<dbReference type="Proteomes" id="UP000324748">
    <property type="component" value="Unassembled WGS sequence"/>
</dbReference>
<feature type="region of interest" description="Disordered" evidence="1">
    <location>
        <begin position="1"/>
        <end position="42"/>
    </location>
</feature>
<proteinExistence type="predicted"/>
<feature type="compositionally biased region" description="Polar residues" evidence="1">
    <location>
        <begin position="14"/>
        <end position="42"/>
    </location>
</feature>
<protein>
    <submittedName>
        <fullName evidence="2">Uncharacterized protein</fullName>
    </submittedName>
</protein>
<feature type="compositionally biased region" description="Basic and acidic residues" evidence="1">
    <location>
        <begin position="1"/>
        <end position="12"/>
    </location>
</feature>
<evidence type="ECO:0000313" key="3">
    <source>
        <dbReference type="Proteomes" id="UP000324748"/>
    </source>
</evidence>
<reference evidence="2 3" key="1">
    <citation type="submission" date="2019-05" db="EMBL/GenBank/DDBJ databases">
        <title>Emergence of the Ug99 lineage of the wheat stem rust pathogen through somatic hybridization.</title>
        <authorList>
            <person name="Li F."/>
            <person name="Upadhyaya N.M."/>
            <person name="Sperschneider J."/>
            <person name="Matny O."/>
            <person name="Nguyen-Phuc H."/>
            <person name="Mago R."/>
            <person name="Raley C."/>
            <person name="Miller M.E."/>
            <person name="Silverstein K.A.T."/>
            <person name="Henningsen E."/>
            <person name="Hirsch C.D."/>
            <person name="Visser B."/>
            <person name="Pretorius Z.A."/>
            <person name="Steffenson B.J."/>
            <person name="Schwessinger B."/>
            <person name="Dodds P.N."/>
            <person name="Figueroa M."/>
        </authorList>
    </citation>
    <scope>NUCLEOTIDE SEQUENCE [LARGE SCALE GENOMIC DNA]</scope>
    <source>
        <strain evidence="2">21-0</strain>
    </source>
</reference>
<sequence>MQHLTKSHDFKHQIPSSSYHRHNNQSFPTSPNQPSPICSASTSINTQLTPTFLSFNSPSVSDSFSPNTVDKLSKSTEA</sequence>
<evidence type="ECO:0000256" key="1">
    <source>
        <dbReference type="SAM" id="MobiDB-lite"/>
    </source>
</evidence>
<dbReference type="AlphaFoldDB" id="A0A5B0PEN7"/>
<keyword evidence="3" id="KW-1185">Reference proteome</keyword>
<organism evidence="2 3">
    <name type="scientific">Puccinia graminis f. sp. tritici</name>
    <dbReference type="NCBI Taxonomy" id="56615"/>
    <lineage>
        <taxon>Eukaryota</taxon>
        <taxon>Fungi</taxon>
        <taxon>Dikarya</taxon>
        <taxon>Basidiomycota</taxon>
        <taxon>Pucciniomycotina</taxon>
        <taxon>Pucciniomycetes</taxon>
        <taxon>Pucciniales</taxon>
        <taxon>Pucciniaceae</taxon>
        <taxon>Puccinia</taxon>
    </lineage>
</organism>
<feature type="region of interest" description="Disordered" evidence="1">
    <location>
        <begin position="56"/>
        <end position="78"/>
    </location>
</feature>
<gene>
    <name evidence="2" type="ORF">PGT21_012801</name>
</gene>
<name>A0A5B0PEN7_PUCGR</name>
<feature type="compositionally biased region" description="Low complexity" evidence="1">
    <location>
        <begin position="56"/>
        <end position="67"/>
    </location>
</feature>